<reference evidence="2 3" key="1">
    <citation type="submission" date="2018-07" db="EMBL/GenBank/DDBJ databases">
        <title>Venubactetium sediminum gen. nov., sp. nov., isolated from a marine solar saltern.</title>
        <authorList>
            <person name="Wang S."/>
        </authorList>
    </citation>
    <scope>NUCLEOTIDE SEQUENCE [LARGE SCALE GENOMIC DNA]</scope>
    <source>
        <strain evidence="2 3">WD2A32</strain>
    </source>
</reference>
<name>A0A369T9K3_9PROT</name>
<keyword evidence="1" id="KW-1133">Transmembrane helix</keyword>
<keyword evidence="1" id="KW-0812">Transmembrane</keyword>
<feature type="transmembrane region" description="Helical" evidence="1">
    <location>
        <begin position="7"/>
        <end position="28"/>
    </location>
</feature>
<organism evidence="2 3">
    <name type="scientific">Ferruginivarius sediminum</name>
    <dbReference type="NCBI Taxonomy" id="2661937"/>
    <lineage>
        <taxon>Bacteria</taxon>
        <taxon>Pseudomonadati</taxon>
        <taxon>Pseudomonadota</taxon>
        <taxon>Alphaproteobacteria</taxon>
        <taxon>Rhodospirillales</taxon>
        <taxon>Rhodospirillaceae</taxon>
        <taxon>Ferruginivarius</taxon>
    </lineage>
</organism>
<gene>
    <name evidence="2" type="ORF">DRB17_09170</name>
</gene>
<dbReference type="Proteomes" id="UP000253941">
    <property type="component" value="Unassembled WGS sequence"/>
</dbReference>
<sequence length="85" mass="9357">MIQLRGLGALVMLAFYAAAGLALHLIIYGPVDWSDAFVYVVMAFWPLLLAWEIFKIVVIVGVVVLAGLGLYWLVRGGIARLGRRI</sequence>
<accession>A0A369T9K3</accession>
<evidence type="ECO:0000256" key="1">
    <source>
        <dbReference type="SAM" id="Phobius"/>
    </source>
</evidence>
<evidence type="ECO:0008006" key="4">
    <source>
        <dbReference type="Google" id="ProtNLM"/>
    </source>
</evidence>
<comment type="caution">
    <text evidence="2">The sequence shown here is derived from an EMBL/GenBank/DDBJ whole genome shotgun (WGS) entry which is preliminary data.</text>
</comment>
<proteinExistence type="predicted"/>
<dbReference type="AlphaFoldDB" id="A0A369T9K3"/>
<evidence type="ECO:0000313" key="3">
    <source>
        <dbReference type="Proteomes" id="UP000253941"/>
    </source>
</evidence>
<feature type="transmembrane region" description="Helical" evidence="1">
    <location>
        <begin position="48"/>
        <end position="74"/>
    </location>
</feature>
<dbReference type="EMBL" id="QPMH01000007">
    <property type="protein sequence ID" value="RDD62011.1"/>
    <property type="molecule type" value="Genomic_DNA"/>
</dbReference>
<evidence type="ECO:0000313" key="2">
    <source>
        <dbReference type="EMBL" id="RDD62011.1"/>
    </source>
</evidence>
<keyword evidence="1" id="KW-0472">Membrane</keyword>
<protein>
    <recommendedName>
        <fullName evidence="4">DUF4175 domain-containing protein</fullName>
    </recommendedName>
</protein>
<dbReference type="RefSeq" id="WP_114581909.1">
    <property type="nucleotide sequence ID" value="NZ_QPMH01000007.1"/>
</dbReference>
<keyword evidence="3" id="KW-1185">Reference proteome</keyword>